<sequence length="520" mass="59482">MLRDKSNTYTLSKEQKQFYEDNGYLVIKEFFDFTTLYNWKKRFQLICRGIVDKGNMLVFKEPKLVAQGLKGEDLINKVSEIQYDEVFSTFTEHPRLINVLSQFIGRDMNVMNSMFINKPPGSTRHPPHQDLYYFPFRPADKIVAAWTAIDDVTVDNGCLYVVPRSHKNNTIYRHGNLPDSNKLYHGILESGPCEPKVYVEMSPGDTVFFHPLIVHGSGENRTKGYRKSITAHYASTSCVCVDVRGTVQEPVAEELEQEARRRGMELSFQLLYYRKRFQDICKGTVDKGNILVYKEPALVAKGLKGEDSINKISELQYDEVFSTFSEDPRLLHILSQFLGGDVSVMNSMFINKPPGSARHPPHQDLYYFPFRPADKIVAAWTAIDDVTVDNGCLYVVPKSHKNNILYKHGNLLESNKLFHGILESGPCEPKVNLEMSPGDTVFFHPLIVHGSGENRTKRYRKCVTGHFASPSCYFIDVTGTVQEGLKDEVEEEIRRYGFTFSFQDFFKYKSKVVLKSSSKL</sequence>
<evidence type="ECO:0000256" key="2">
    <source>
        <dbReference type="ARBA" id="ARBA00034809"/>
    </source>
</evidence>
<name>A0A8J2QSN1_9NEOP</name>
<dbReference type="Gene3D" id="2.60.120.620">
    <property type="entry name" value="q2cbj1_9rhob like domain"/>
    <property type="match status" value="2"/>
</dbReference>
<dbReference type="InterPro" id="IPR047128">
    <property type="entry name" value="PhyH"/>
</dbReference>
<evidence type="ECO:0000256" key="1">
    <source>
        <dbReference type="ARBA" id="ARBA00005830"/>
    </source>
</evidence>
<evidence type="ECO:0000313" key="6">
    <source>
        <dbReference type="Proteomes" id="UP000789524"/>
    </source>
</evidence>
<evidence type="ECO:0000256" key="4">
    <source>
        <dbReference type="ARBA" id="ARBA00034924"/>
    </source>
</evidence>
<dbReference type="Pfam" id="PF05721">
    <property type="entry name" value="PhyH"/>
    <property type="match status" value="2"/>
</dbReference>
<gene>
    <name evidence="5" type="ORF">DCHRY22_LOCUS8588</name>
</gene>
<comment type="similarity">
    <text evidence="1">Belongs to the PhyH family.</text>
</comment>
<dbReference type="PANTHER" id="PTHR21308:SF1">
    <property type="entry name" value="PHYTANOYL-COA DIOXYGENASE, PEROXISOMAL"/>
    <property type="match status" value="1"/>
</dbReference>
<keyword evidence="6" id="KW-1185">Reference proteome</keyword>
<reference evidence="5" key="1">
    <citation type="submission" date="2021-09" db="EMBL/GenBank/DDBJ databases">
        <authorList>
            <person name="Martin H S."/>
        </authorList>
    </citation>
    <scope>NUCLEOTIDE SEQUENCE</scope>
</reference>
<dbReference type="AlphaFoldDB" id="A0A8J2QSN1"/>
<dbReference type="GO" id="GO:0048244">
    <property type="term" value="F:phytanoyl-CoA dioxygenase activity"/>
    <property type="evidence" value="ECO:0007669"/>
    <property type="project" value="UniProtKB-EC"/>
</dbReference>
<comment type="caution">
    <text evidence="5">The sequence shown here is derived from an EMBL/GenBank/DDBJ whole genome shotgun (WGS) entry which is preliminary data.</text>
</comment>
<dbReference type="Proteomes" id="UP000789524">
    <property type="component" value="Unassembled WGS sequence"/>
</dbReference>
<dbReference type="InterPro" id="IPR008775">
    <property type="entry name" value="Phytyl_CoA_dOase-like"/>
</dbReference>
<proteinExistence type="inferred from homology"/>
<accession>A0A8J2QSN1</accession>
<dbReference type="EC" id="1.14.11.18" evidence="2"/>
<evidence type="ECO:0000313" key="5">
    <source>
        <dbReference type="EMBL" id="CAG9568753.1"/>
    </source>
</evidence>
<dbReference type="GO" id="GO:0001561">
    <property type="term" value="P:fatty acid alpha-oxidation"/>
    <property type="evidence" value="ECO:0007669"/>
    <property type="project" value="InterPro"/>
</dbReference>
<dbReference type="SUPFAM" id="SSF51197">
    <property type="entry name" value="Clavaminate synthase-like"/>
    <property type="match status" value="2"/>
</dbReference>
<protein>
    <recommendedName>
        <fullName evidence="2">phytanoyl-CoA dioxygenase</fullName>
        <ecNumber evidence="2">1.14.11.18</ecNumber>
    </recommendedName>
    <alternativeName>
        <fullName evidence="3">Phytanic acid oxidase</fullName>
    </alternativeName>
    <alternativeName>
        <fullName evidence="4">Phytanoyl-CoA alpha-hydroxylase</fullName>
    </alternativeName>
</protein>
<dbReference type="OrthoDB" id="445007at2759"/>
<dbReference type="PANTHER" id="PTHR21308">
    <property type="entry name" value="PHYTANOYL-COA ALPHA-HYDROXYLASE"/>
    <property type="match status" value="1"/>
</dbReference>
<evidence type="ECO:0000256" key="3">
    <source>
        <dbReference type="ARBA" id="ARBA00034921"/>
    </source>
</evidence>
<organism evidence="5 6">
    <name type="scientific">Danaus chrysippus</name>
    <name type="common">African queen</name>
    <dbReference type="NCBI Taxonomy" id="151541"/>
    <lineage>
        <taxon>Eukaryota</taxon>
        <taxon>Metazoa</taxon>
        <taxon>Ecdysozoa</taxon>
        <taxon>Arthropoda</taxon>
        <taxon>Hexapoda</taxon>
        <taxon>Insecta</taxon>
        <taxon>Pterygota</taxon>
        <taxon>Neoptera</taxon>
        <taxon>Endopterygota</taxon>
        <taxon>Lepidoptera</taxon>
        <taxon>Glossata</taxon>
        <taxon>Ditrysia</taxon>
        <taxon>Papilionoidea</taxon>
        <taxon>Nymphalidae</taxon>
        <taxon>Danainae</taxon>
        <taxon>Danaini</taxon>
        <taxon>Danaina</taxon>
        <taxon>Danaus</taxon>
        <taxon>Anosia</taxon>
    </lineage>
</organism>
<dbReference type="EMBL" id="CAKASE010000061">
    <property type="protein sequence ID" value="CAG9568753.1"/>
    <property type="molecule type" value="Genomic_DNA"/>
</dbReference>